<gene>
    <name evidence="2" type="ORF">SAMN05421647_102204</name>
</gene>
<dbReference type="STRING" id="49186.SAMN05421647_102204"/>
<evidence type="ECO:0000256" key="1">
    <source>
        <dbReference type="SAM" id="Phobius"/>
    </source>
</evidence>
<feature type="transmembrane region" description="Helical" evidence="1">
    <location>
        <begin position="35"/>
        <end position="54"/>
    </location>
</feature>
<dbReference type="Proteomes" id="UP000186895">
    <property type="component" value="Unassembled WGS sequence"/>
</dbReference>
<dbReference type="AlphaFoldDB" id="A0A1N6Q2C5"/>
<feature type="transmembrane region" description="Helical" evidence="1">
    <location>
        <begin position="6"/>
        <end position="23"/>
    </location>
</feature>
<keyword evidence="1" id="KW-1133">Transmembrane helix</keyword>
<proteinExistence type="predicted"/>
<protein>
    <submittedName>
        <fullName evidence="2">Putative 3TM holin, Phage_holin_3</fullName>
    </submittedName>
</protein>
<name>A0A1N6Q2C5_9GAMM</name>
<feature type="transmembrane region" description="Helical" evidence="1">
    <location>
        <begin position="60"/>
        <end position="79"/>
    </location>
</feature>
<keyword evidence="1" id="KW-0472">Membrane</keyword>
<keyword evidence="1" id="KW-0812">Transmembrane</keyword>
<evidence type="ECO:0000313" key="3">
    <source>
        <dbReference type="Proteomes" id="UP000186895"/>
    </source>
</evidence>
<dbReference type="Pfam" id="PF05449">
    <property type="entry name" value="Phage_holin_3_7"/>
    <property type="match status" value="1"/>
</dbReference>
<organism evidence="2 3">
    <name type="scientific">Marinobacterium stanieri</name>
    <dbReference type="NCBI Taxonomy" id="49186"/>
    <lineage>
        <taxon>Bacteria</taxon>
        <taxon>Pseudomonadati</taxon>
        <taxon>Pseudomonadota</taxon>
        <taxon>Gammaproteobacteria</taxon>
        <taxon>Oceanospirillales</taxon>
        <taxon>Oceanospirillaceae</taxon>
        <taxon>Marinobacterium</taxon>
    </lineage>
</organism>
<accession>A0A1N6Q2C5</accession>
<dbReference type="RefSeq" id="WP_076461571.1">
    <property type="nucleotide sequence ID" value="NZ_FTMN01000002.1"/>
</dbReference>
<evidence type="ECO:0000313" key="2">
    <source>
        <dbReference type="EMBL" id="SIQ10718.1"/>
    </source>
</evidence>
<dbReference type="EMBL" id="FTMN01000002">
    <property type="protein sequence ID" value="SIQ10718.1"/>
    <property type="molecule type" value="Genomic_DNA"/>
</dbReference>
<dbReference type="InterPro" id="IPR008473">
    <property type="entry name" value="Phage_holin_3_7"/>
</dbReference>
<keyword evidence="3" id="KW-1185">Reference proteome</keyword>
<sequence length="96" mass="10680">MNIMDLIVFGFSAATCLRLIFYRRGTARFKRHISVLAWLVIVVTGSLALCLLTGRLSAGQIHPIGILLLSYLAIATWCAKGNLAQLIRITRGHQWN</sequence>
<reference evidence="3" key="1">
    <citation type="submission" date="2017-01" db="EMBL/GenBank/DDBJ databases">
        <authorList>
            <person name="Varghese N."/>
            <person name="Submissions S."/>
        </authorList>
    </citation>
    <scope>NUCLEOTIDE SEQUENCE [LARGE SCALE GENOMIC DNA]</scope>
    <source>
        <strain evidence="3">DSM 7027</strain>
    </source>
</reference>